<dbReference type="RefSeq" id="WP_188908866.1">
    <property type="nucleotide sequence ID" value="NZ_BMMF01000001.1"/>
</dbReference>
<reference evidence="2 3" key="1">
    <citation type="journal article" date="2014" name="Int. J. Syst. Evol. Microbiol.">
        <title>Complete genome sequence of Corynebacterium casei LMG S-19264T (=DSM 44701T), isolated from a smear-ripened cheese.</title>
        <authorList>
            <consortium name="US DOE Joint Genome Institute (JGI-PGF)"/>
            <person name="Walter F."/>
            <person name="Albersmeier A."/>
            <person name="Kalinowski J."/>
            <person name="Ruckert C."/>
        </authorList>
    </citation>
    <scope>NUCLEOTIDE SEQUENCE [LARGE SCALE GENOMIC DNA]</scope>
    <source>
        <strain evidence="2 3">CGMCC 1.9161</strain>
    </source>
</reference>
<sequence length="177" mass="19225">MWFNLIAIFVLGIAVAGSVMLGFKAFGRKPPRWILPIAAGIAMMTYTLYNDYSWFSRTAGALPQSVAVARSYEQTNPLQPWTYLFAPVNRFVAVGRVVPAPGETGYRMAEVHLLQRYVPTVTATMVFDCAGGRRADLVDLDGFDEAGEPIGGRWQPLTPDDPLRSVVCAEGGGPPSA</sequence>
<protein>
    <submittedName>
        <fullName evidence="2">Uncharacterized protein</fullName>
    </submittedName>
</protein>
<dbReference type="EMBL" id="BMMF01000001">
    <property type="protein sequence ID" value="GGK20131.1"/>
    <property type="molecule type" value="Genomic_DNA"/>
</dbReference>
<keyword evidence="1" id="KW-0812">Transmembrane</keyword>
<dbReference type="AlphaFoldDB" id="A0A917Q3I3"/>
<accession>A0A917Q3I3</accession>
<name>A0A917Q3I3_9HYPH</name>
<organism evidence="2 3">
    <name type="scientific">Salinarimonas ramus</name>
    <dbReference type="NCBI Taxonomy" id="690164"/>
    <lineage>
        <taxon>Bacteria</taxon>
        <taxon>Pseudomonadati</taxon>
        <taxon>Pseudomonadota</taxon>
        <taxon>Alphaproteobacteria</taxon>
        <taxon>Hyphomicrobiales</taxon>
        <taxon>Salinarimonadaceae</taxon>
        <taxon>Salinarimonas</taxon>
    </lineage>
</organism>
<comment type="caution">
    <text evidence="2">The sequence shown here is derived from an EMBL/GenBank/DDBJ whole genome shotgun (WGS) entry which is preliminary data.</text>
</comment>
<gene>
    <name evidence="2" type="ORF">GCM10011322_03530</name>
</gene>
<evidence type="ECO:0000256" key="1">
    <source>
        <dbReference type="SAM" id="Phobius"/>
    </source>
</evidence>
<evidence type="ECO:0000313" key="2">
    <source>
        <dbReference type="EMBL" id="GGK20131.1"/>
    </source>
</evidence>
<keyword evidence="1" id="KW-1133">Transmembrane helix</keyword>
<dbReference type="Proteomes" id="UP000600449">
    <property type="component" value="Unassembled WGS sequence"/>
</dbReference>
<evidence type="ECO:0000313" key="3">
    <source>
        <dbReference type="Proteomes" id="UP000600449"/>
    </source>
</evidence>
<feature type="transmembrane region" description="Helical" evidence="1">
    <location>
        <begin position="6"/>
        <end position="26"/>
    </location>
</feature>
<keyword evidence="3" id="KW-1185">Reference proteome</keyword>
<keyword evidence="1" id="KW-0472">Membrane</keyword>
<feature type="transmembrane region" description="Helical" evidence="1">
    <location>
        <begin position="33"/>
        <end position="49"/>
    </location>
</feature>
<proteinExistence type="predicted"/>